<reference evidence="1" key="1">
    <citation type="submission" date="2020-05" db="UniProtKB">
        <authorList>
            <consortium name="EnsemblMetazoa"/>
        </authorList>
    </citation>
    <scope>IDENTIFICATION</scope>
    <source>
        <strain evidence="1">TTRI</strain>
    </source>
</reference>
<dbReference type="AlphaFoldDB" id="A0A1A9UDH2"/>
<evidence type="ECO:0000313" key="1">
    <source>
        <dbReference type="EnsemblMetazoa" id="GAUT000891-PA"/>
    </source>
</evidence>
<dbReference type="PROSITE" id="PS50096">
    <property type="entry name" value="IQ"/>
    <property type="match status" value="2"/>
</dbReference>
<evidence type="ECO:0000313" key="2">
    <source>
        <dbReference type="Proteomes" id="UP000078200"/>
    </source>
</evidence>
<dbReference type="Pfam" id="PF00612">
    <property type="entry name" value="IQ"/>
    <property type="match status" value="4"/>
</dbReference>
<dbReference type="SMART" id="SM00015">
    <property type="entry name" value="IQ"/>
    <property type="match status" value="4"/>
</dbReference>
<keyword evidence="2" id="KW-1185">Reference proteome</keyword>
<dbReference type="Proteomes" id="UP000078200">
    <property type="component" value="Unassembled WGS sequence"/>
</dbReference>
<dbReference type="VEuPathDB" id="VectorBase:GAUT000891"/>
<dbReference type="STRING" id="7395.A0A1A9UDH2"/>
<name>A0A1A9UDH2_GLOAU</name>
<protein>
    <submittedName>
        <fullName evidence="1">Uncharacterized protein</fullName>
    </submittedName>
</protein>
<accession>A0A1A9UDH2</accession>
<proteinExistence type="predicted"/>
<dbReference type="InterPro" id="IPR027417">
    <property type="entry name" value="P-loop_NTPase"/>
</dbReference>
<dbReference type="Gene3D" id="1.20.5.190">
    <property type="match status" value="1"/>
</dbReference>
<dbReference type="InterPro" id="IPR000048">
    <property type="entry name" value="IQ_motif_EF-hand-BS"/>
</dbReference>
<sequence>MGDFRACVEGSIPDVEQCSRRGTIPRVQRWPPYHYSEADEKISRTEMLIQDYLEFKAARCIQRFVRGWLLRILMAKQIRAAIVIQTEWRRFLCQRLYFRKLEGLIQQRIEEYYFRAAQTIQAAYRGWWSRQNIHDHGRLARLSTWAGEDLLHCVAFKLHHLIRTYVIPGVYSLKNKTTLSKVEQLLASLRYKQCNGHSQDVNRERTQHIGLAKKHFERSKLATKIPYRGLDMYNLCGQKYQILFSEKDADRKMAKILQMYALAHREDPRVVKIRRGKSIGATLVCLPPPTTFCGDIIRSMKRWKIIKESRLTVDKNILEQPQNVENFLKEIQWKWDKLQGNCHCEHASIKELEKGSKLTGSCPPTFRKLEKLTQESIEEHYYHAEQKIQALYRGWWSRQYVHDHARLTRVELKAAKALLECVAFKLLHLLRKYTVPGVYSLKNTETLAKVEEFVANLKFKCYSDFSQETNRQRTLHISNAQKLHNDSEFATKLPFAGPDYHNVCENFTHHSSHHDDDAEPAPLQFQVLSRGTFCLDLLRSMNKWKIVKEQNLTMERNILDHPQNVENFLNEIQSTWDLLCNSFCFNDAFVKELEKGNKFVGSYPIILN</sequence>
<dbReference type="SUPFAM" id="SSF52540">
    <property type="entry name" value="P-loop containing nucleoside triphosphate hydrolases"/>
    <property type="match status" value="1"/>
</dbReference>
<organism evidence="1 2">
    <name type="scientific">Glossina austeni</name>
    <name type="common">Savannah tsetse fly</name>
    <dbReference type="NCBI Taxonomy" id="7395"/>
    <lineage>
        <taxon>Eukaryota</taxon>
        <taxon>Metazoa</taxon>
        <taxon>Ecdysozoa</taxon>
        <taxon>Arthropoda</taxon>
        <taxon>Hexapoda</taxon>
        <taxon>Insecta</taxon>
        <taxon>Pterygota</taxon>
        <taxon>Neoptera</taxon>
        <taxon>Endopterygota</taxon>
        <taxon>Diptera</taxon>
        <taxon>Brachycera</taxon>
        <taxon>Muscomorpha</taxon>
        <taxon>Hippoboscoidea</taxon>
        <taxon>Glossinidae</taxon>
        <taxon>Glossina</taxon>
    </lineage>
</organism>
<dbReference type="EnsemblMetazoa" id="GAUT000891-RA">
    <property type="protein sequence ID" value="GAUT000891-PA"/>
    <property type="gene ID" value="GAUT000891"/>
</dbReference>